<dbReference type="Proteomes" id="UP001316189">
    <property type="component" value="Chromosome"/>
</dbReference>
<evidence type="ECO:0000256" key="1">
    <source>
        <dbReference type="SAM" id="MobiDB-lite"/>
    </source>
</evidence>
<reference evidence="2 3" key="1">
    <citation type="submission" date="2022-07" db="EMBL/GenBank/DDBJ databases">
        <title>Novel species in genus cellulomonas.</title>
        <authorList>
            <person name="Ye L."/>
        </authorList>
    </citation>
    <scope>NUCLEOTIDE SEQUENCE [LARGE SCALE GENOMIC DNA]</scope>
    <source>
        <strain evidence="3">zg-Y338</strain>
    </source>
</reference>
<organism evidence="2 3">
    <name type="scientific">Cellulomonas chengniuliangii</name>
    <dbReference type="NCBI Taxonomy" id="2968084"/>
    <lineage>
        <taxon>Bacteria</taxon>
        <taxon>Bacillati</taxon>
        <taxon>Actinomycetota</taxon>
        <taxon>Actinomycetes</taxon>
        <taxon>Micrococcales</taxon>
        <taxon>Cellulomonadaceae</taxon>
        <taxon>Cellulomonas</taxon>
    </lineage>
</organism>
<dbReference type="EMBL" id="CP101988">
    <property type="protein sequence ID" value="UUI73890.1"/>
    <property type="molecule type" value="Genomic_DNA"/>
</dbReference>
<evidence type="ECO:0000313" key="3">
    <source>
        <dbReference type="Proteomes" id="UP001316189"/>
    </source>
</evidence>
<feature type="region of interest" description="Disordered" evidence="1">
    <location>
        <begin position="69"/>
        <end position="114"/>
    </location>
</feature>
<name>A0ABY5KVY2_9CELL</name>
<feature type="region of interest" description="Disordered" evidence="1">
    <location>
        <begin position="1"/>
        <end position="21"/>
    </location>
</feature>
<protein>
    <submittedName>
        <fullName evidence="2">Uncharacterized protein</fullName>
    </submittedName>
</protein>
<sequence length="114" mass="12419">MCSQHPAAERSADAHTPLAESKADDIASALRYLRRVRGMLPSTTALRLIAIEEAELRARGVALAAATSDLPHHHDTHHRWRSPATAPQDPMEAPQMPGHAPRWKLRSSTPAGLP</sequence>
<accession>A0ABY5KVY2</accession>
<dbReference type="RefSeq" id="WP_227569219.1">
    <property type="nucleotide sequence ID" value="NZ_CP101988.1"/>
</dbReference>
<gene>
    <name evidence="2" type="ORF">NP064_08505</name>
</gene>
<proteinExistence type="predicted"/>
<evidence type="ECO:0000313" key="2">
    <source>
        <dbReference type="EMBL" id="UUI73890.1"/>
    </source>
</evidence>
<keyword evidence="3" id="KW-1185">Reference proteome</keyword>